<feature type="compositionally biased region" description="Basic residues" evidence="1">
    <location>
        <begin position="177"/>
        <end position="187"/>
    </location>
</feature>
<comment type="caution">
    <text evidence="2">The sequence shown here is derived from an EMBL/GenBank/DDBJ whole genome shotgun (WGS) entry which is preliminary data.</text>
</comment>
<feature type="compositionally biased region" description="Polar residues" evidence="1">
    <location>
        <begin position="217"/>
        <end position="226"/>
    </location>
</feature>
<name>A0A2A4J4J8_HELVI</name>
<proteinExistence type="predicted"/>
<dbReference type="EMBL" id="NWSH01003436">
    <property type="protein sequence ID" value="PCG66312.1"/>
    <property type="molecule type" value="Genomic_DNA"/>
</dbReference>
<sequence length="459" mass="52137">MATSQNYTTLGELFSREDEEDDEDLLTRVKAVIEKSMPDGWKEWKVIDWTKEELLGKRIDHKVLNKIRFAIPSMELVQAFYPGVTAIGEKSYKNMKLRLLDWDISRALITNPNHVAAKLRGSSAQAEIFKKAVEAVRASVYSREQISDALTTDVDSHQNRIRAYSRSNSGGSPNHGVSRKVSRKRPRLPSYSTDAQSADSPRRAYSPSPGPSERRFSSSPSYVSQKQDTDSRLSRMEGMIENLYNLIGSNKENQAEASSWRAPSPTLEDPNAQTQDWDIFSPLTKESEPAIPRPNPTLEQQGMKCQRLGEVTWNKIRYNEAMKKLQASPVFHCLRVNGTMYQNNNPSQVKDLLGKCDAAFGTITHGLLMQRLKLQDALKKVAEQHPEATKSLREMLASDSEFRSISDDLLQYTCGKRAEVIETRRKFYEPRNPVYRSILNEIPPSATHLNSRRPSKRTE</sequence>
<reference evidence="2" key="1">
    <citation type="submission" date="2017-09" db="EMBL/GenBank/DDBJ databases">
        <title>Contemporary evolution of a Lepidopteran species, Heliothis virescens, in response to modern agricultural practices.</title>
        <authorList>
            <person name="Fritz M.L."/>
            <person name="Deyonke A.M."/>
            <person name="Papanicolaou A."/>
            <person name="Micinski S."/>
            <person name="Westbrook J."/>
            <person name="Gould F."/>
        </authorList>
    </citation>
    <scope>NUCLEOTIDE SEQUENCE [LARGE SCALE GENOMIC DNA]</scope>
    <source>
        <strain evidence="2">HvINT-</strain>
        <tissue evidence="2">Whole body</tissue>
    </source>
</reference>
<feature type="region of interest" description="Disordered" evidence="1">
    <location>
        <begin position="254"/>
        <end position="273"/>
    </location>
</feature>
<protein>
    <submittedName>
        <fullName evidence="2">Uncharacterized protein</fullName>
    </submittedName>
</protein>
<organism evidence="2">
    <name type="scientific">Heliothis virescens</name>
    <name type="common">Tobacco budworm moth</name>
    <dbReference type="NCBI Taxonomy" id="7102"/>
    <lineage>
        <taxon>Eukaryota</taxon>
        <taxon>Metazoa</taxon>
        <taxon>Ecdysozoa</taxon>
        <taxon>Arthropoda</taxon>
        <taxon>Hexapoda</taxon>
        <taxon>Insecta</taxon>
        <taxon>Pterygota</taxon>
        <taxon>Neoptera</taxon>
        <taxon>Endopterygota</taxon>
        <taxon>Lepidoptera</taxon>
        <taxon>Glossata</taxon>
        <taxon>Ditrysia</taxon>
        <taxon>Noctuoidea</taxon>
        <taxon>Noctuidae</taxon>
        <taxon>Heliothinae</taxon>
        <taxon>Heliothis</taxon>
    </lineage>
</organism>
<dbReference type="AlphaFoldDB" id="A0A2A4J4J8"/>
<gene>
    <name evidence="2" type="ORF">B5V51_7855</name>
</gene>
<feature type="compositionally biased region" description="Polar residues" evidence="1">
    <location>
        <begin position="190"/>
        <end position="199"/>
    </location>
</feature>
<evidence type="ECO:0000256" key="1">
    <source>
        <dbReference type="SAM" id="MobiDB-lite"/>
    </source>
</evidence>
<evidence type="ECO:0000313" key="2">
    <source>
        <dbReference type="EMBL" id="PCG66312.1"/>
    </source>
</evidence>
<accession>A0A2A4J4J8</accession>
<feature type="region of interest" description="Disordered" evidence="1">
    <location>
        <begin position="151"/>
        <end position="232"/>
    </location>
</feature>